<evidence type="ECO:0000313" key="2">
    <source>
        <dbReference type="Proteomes" id="UP001164539"/>
    </source>
</evidence>
<dbReference type="EMBL" id="CM051406">
    <property type="protein sequence ID" value="KAJ4703303.1"/>
    <property type="molecule type" value="Genomic_DNA"/>
</dbReference>
<accession>A0ACC1WX40</accession>
<gene>
    <name evidence="1" type="ORF">OWV82_023229</name>
</gene>
<dbReference type="Proteomes" id="UP001164539">
    <property type="component" value="Chromosome 13"/>
</dbReference>
<sequence length="122" mass="13780">MFLHLLCSINLNNSWHSCLLQLQGRFQFKNLVTESLDSALQLLYCQKPITEFLPPPPLGIKILGFEFPVLIIDSPPPGLSNECFSRGRSYIFHLEEAAKLKGDILWETALIKLQPEPGAFVI</sequence>
<reference evidence="1 2" key="1">
    <citation type="journal article" date="2023" name="Science">
        <title>Complex scaffold remodeling in plant triterpene biosynthesis.</title>
        <authorList>
            <person name="De La Pena R."/>
            <person name="Hodgson H."/>
            <person name="Liu J.C."/>
            <person name="Stephenson M.J."/>
            <person name="Martin A.C."/>
            <person name="Owen C."/>
            <person name="Harkess A."/>
            <person name="Leebens-Mack J."/>
            <person name="Jimenez L.E."/>
            <person name="Osbourn A."/>
            <person name="Sattely E.S."/>
        </authorList>
    </citation>
    <scope>NUCLEOTIDE SEQUENCE [LARGE SCALE GENOMIC DNA]</scope>
    <source>
        <strain evidence="2">cv. JPN11</strain>
        <tissue evidence="1">Leaf</tissue>
    </source>
</reference>
<organism evidence="1 2">
    <name type="scientific">Melia azedarach</name>
    <name type="common">Chinaberry tree</name>
    <dbReference type="NCBI Taxonomy" id="155640"/>
    <lineage>
        <taxon>Eukaryota</taxon>
        <taxon>Viridiplantae</taxon>
        <taxon>Streptophyta</taxon>
        <taxon>Embryophyta</taxon>
        <taxon>Tracheophyta</taxon>
        <taxon>Spermatophyta</taxon>
        <taxon>Magnoliopsida</taxon>
        <taxon>eudicotyledons</taxon>
        <taxon>Gunneridae</taxon>
        <taxon>Pentapetalae</taxon>
        <taxon>rosids</taxon>
        <taxon>malvids</taxon>
        <taxon>Sapindales</taxon>
        <taxon>Meliaceae</taxon>
        <taxon>Melia</taxon>
    </lineage>
</organism>
<keyword evidence="2" id="KW-1185">Reference proteome</keyword>
<evidence type="ECO:0000313" key="1">
    <source>
        <dbReference type="EMBL" id="KAJ4703303.1"/>
    </source>
</evidence>
<name>A0ACC1WX40_MELAZ</name>
<comment type="caution">
    <text evidence="1">The sequence shown here is derived from an EMBL/GenBank/DDBJ whole genome shotgun (WGS) entry which is preliminary data.</text>
</comment>
<protein>
    <submittedName>
        <fullName evidence="1">Uncharacterized protein</fullName>
    </submittedName>
</protein>
<proteinExistence type="predicted"/>